<sequence length="110" mass="12332">MDRPAPYEFSFLTQNLVRSSEQFLEAASKVWTLLQQSPSSGVDEEIMSAIEEMQAAVTEYQAAADEAGLLFCEERHIMLRDGPALVSQQPKFFESRVLRDGDCTAPQQIC</sequence>
<proteinExistence type="predicted"/>
<dbReference type="AlphaFoldDB" id="A0A0N1JSH7"/>
<dbReference type="RefSeq" id="WP_152969212.1">
    <property type="nucleotide sequence ID" value="NZ_LAQT01000010.1"/>
</dbReference>
<dbReference type="EMBL" id="LAQT01000010">
    <property type="protein sequence ID" value="KPC52285.1"/>
    <property type="molecule type" value="Genomic_DNA"/>
</dbReference>
<comment type="caution">
    <text evidence="1">The sequence shown here is derived from an EMBL/GenBank/DDBJ whole genome shotgun (WGS) entry which is preliminary data.</text>
</comment>
<reference evidence="1 2" key="1">
    <citation type="submission" date="2015-07" db="EMBL/GenBank/DDBJ databases">
        <title>Draft genome sequence of the Amantichitinum ursilacus IGB-41, a new chitin-degrading bacterium.</title>
        <authorList>
            <person name="Kirstahler P."/>
            <person name="Guenther M."/>
            <person name="Grumaz C."/>
            <person name="Rupp S."/>
            <person name="Zibek S."/>
            <person name="Sohn K."/>
        </authorList>
    </citation>
    <scope>NUCLEOTIDE SEQUENCE [LARGE SCALE GENOMIC DNA]</scope>
    <source>
        <strain evidence="1 2">IGB-41</strain>
    </source>
</reference>
<protein>
    <submittedName>
        <fullName evidence="1">Uncharacterized protein</fullName>
    </submittedName>
</protein>
<keyword evidence="2" id="KW-1185">Reference proteome</keyword>
<name>A0A0N1JSH7_9NEIS</name>
<evidence type="ECO:0000313" key="2">
    <source>
        <dbReference type="Proteomes" id="UP000037939"/>
    </source>
</evidence>
<dbReference type="Proteomes" id="UP000037939">
    <property type="component" value="Unassembled WGS sequence"/>
</dbReference>
<organism evidence="1 2">
    <name type="scientific">Amantichitinum ursilacus</name>
    <dbReference type="NCBI Taxonomy" id="857265"/>
    <lineage>
        <taxon>Bacteria</taxon>
        <taxon>Pseudomonadati</taxon>
        <taxon>Pseudomonadota</taxon>
        <taxon>Betaproteobacteria</taxon>
        <taxon>Neisseriales</taxon>
        <taxon>Chitinibacteraceae</taxon>
        <taxon>Amantichitinum</taxon>
    </lineage>
</organism>
<accession>A0A0N1JSH7</accession>
<evidence type="ECO:0000313" key="1">
    <source>
        <dbReference type="EMBL" id="KPC52285.1"/>
    </source>
</evidence>
<gene>
    <name evidence="1" type="ORF">WG78_14540</name>
</gene>